<evidence type="ECO:0000313" key="2">
    <source>
        <dbReference type="Proteomes" id="UP000194857"/>
    </source>
</evidence>
<evidence type="ECO:0000313" key="1">
    <source>
        <dbReference type="EMBL" id="OTI63215.1"/>
    </source>
</evidence>
<protein>
    <submittedName>
        <fullName evidence="1">Uncharacterized protein</fullName>
    </submittedName>
</protein>
<dbReference type="AlphaFoldDB" id="A0A241XS94"/>
<name>A0A241XS94_PSEAI</name>
<dbReference type="Proteomes" id="UP000194857">
    <property type="component" value="Unassembled WGS sequence"/>
</dbReference>
<gene>
    <name evidence="1" type="ORF">CAZ10_10300</name>
</gene>
<dbReference type="EMBL" id="NFFZ01000004">
    <property type="protein sequence ID" value="OTI63215.1"/>
    <property type="molecule type" value="Genomic_DNA"/>
</dbReference>
<sequence>MVPTYGGPLDSYTLAERDHEGTFQCERYDHDEGAWRLDVIEWIDLRLVDGQSAISSDGEKASSDRVEGVVFEDSEQRRKLSKPIPLNRGDDVEVFLLHSEPATEDERGAWYPAKFVALCLSKVSPEPIVQRAGSMPIYGTWNGVRLPAGKKLIVAPQQKTEQRKPFMFVQLHAGDVMDWTLDPNLADAWKEEGQTVANLFTEAT</sequence>
<organism evidence="1 2">
    <name type="scientific">Pseudomonas aeruginosa</name>
    <dbReference type="NCBI Taxonomy" id="287"/>
    <lineage>
        <taxon>Bacteria</taxon>
        <taxon>Pseudomonadati</taxon>
        <taxon>Pseudomonadota</taxon>
        <taxon>Gammaproteobacteria</taxon>
        <taxon>Pseudomonadales</taxon>
        <taxon>Pseudomonadaceae</taxon>
        <taxon>Pseudomonas</taxon>
    </lineage>
</organism>
<proteinExistence type="predicted"/>
<reference evidence="1 2" key="1">
    <citation type="submission" date="2017-05" db="EMBL/GenBank/DDBJ databases">
        <authorList>
            <person name="Song R."/>
            <person name="Chenine A.L."/>
            <person name="Ruprecht R.M."/>
        </authorList>
    </citation>
    <scope>NUCLEOTIDE SEQUENCE [LARGE SCALE GENOMIC DNA]</scope>
    <source>
        <strain evidence="1 2">S567_C10_BS</strain>
    </source>
</reference>
<comment type="caution">
    <text evidence="1">The sequence shown here is derived from an EMBL/GenBank/DDBJ whole genome shotgun (WGS) entry which is preliminary data.</text>
</comment>
<accession>A0A241XS94</accession>